<feature type="region of interest" description="Disordered" evidence="5">
    <location>
        <begin position="1"/>
        <end position="22"/>
    </location>
</feature>
<dbReference type="SUPFAM" id="SSF46689">
    <property type="entry name" value="Homeodomain-like"/>
    <property type="match status" value="1"/>
</dbReference>
<evidence type="ECO:0000259" key="7">
    <source>
        <dbReference type="PROSITE" id="PS50960"/>
    </source>
</evidence>
<dbReference type="InterPro" id="IPR051095">
    <property type="entry name" value="Dros_DevTransReg"/>
</dbReference>
<reference evidence="8 9" key="1">
    <citation type="journal article" date="2018" name="Nat. Ecol. Evol.">
        <title>Genomic signatures of mitonuclear coevolution across populations of Tigriopus californicus.</title>
        <authorList>
            <person name="Barreto F.S."/>
            <person name="Watson E.T."/>
            <person name="Lima T.G."/>
            <person name="Willett C.S."/>
            <person name="Edmands S."/>
            <person name="Li W."/>
            <person name="Burton R.S."/>
        </authorList>
    </citation>
    <scope>NUCLEOTIDE SEQUENCE [LARGE SCALE GENOMIC DNA]</scope>
    <source>
        <strain evidence="8 9">San Diego</strain>
    </source>
</reference>
<feature type="compositionally biased region" description="Polar residues" evidence="5">
    <location>
        <begin position="211"/>
        <end position="223"/>
    </location>
</feature>
<evidence type="ECO:0000313" key="8">
    <source>
        <dbReference type="EMBL" id="TRY73237.1"/>
    </source>
</evidence>
<dbReference type="GO" id="GO:0005634">
    <property type="term" value="C:nucleus"/>
    <property type="evidence" value="ECO:0007669"/>
    <property type="project" value="UniProtKB-SubCell"/>
</dbReference>
<feature type="domain" description="HTH psq-type" evidence="7">
    <location>
        <begin position="353"/>
        <end position="404"/>
    </location>
</feature>
<dbReference type="InterPro" id="IPR009057">
    <property type="entry name" value="Homeodomain-like_sf"/>
</dbReference>
<feature type="region of interest" description="Disordered" evidence="5">
    <location>
        <begin position="430"/>
        <end position="471"/>
    </location>
</feature>
<keyword evidence="2 4" id="KW-0238">DNA-binding</keyword>
<evidence type="ECO:0008006" key="10">
    <source>
        <dbReference type="Google" id="ProtNLM"/>
    </source>
</evidence>
<sequence>MNLSIASCSSSRSRSPSPYYHHQQNQKCSVEVVIELDVLKNVLPQLSIAKMDPVSQVFCLRWNNHRSNLLNVFDLLLQTEAFCDVTLACDGASIKCHKIILSACSSYFQQLFMENSCEHPIVFLKDIKYNDIRSILAYMYKGEVNVQQEELPNLLKVAELLKVKGLVEEEREKLLSSGLKDPRSSVSTTDDHEPRPSTASSTKNNKDGPNSKDNGPLTPTSAGPNMVPPFMCTPPGSRPQIPMWPLHGMFPGAHGLFGNGNADHHDKEGSPSPKEVGASKRKKTSSGSGGSTSSKDGNVHNNTNNNLGPGPRERDHEREERNDEKMLDNDLDKDNGMMNMDKNNIANYVPNQRLEWKRYKQYTRNDIMAAIDEVRKGMSALQASRKYGVPSRTLYDKVKKMGIVTGRQMQRKSLPQYPASFPQFGGMMGMDSLKDLSDSRSKDMDENTNDSSSQPGDNLDGRATMVPPGGAFPSMQMLSIMEKMKESERRGDSEISLMPMNLSTMLGSAGSRDLRLATSLASAQHHSQSDREGGAPGGNGHSRGGRGEMSESSLSPGGDDVDIDEEGDDDIVESSSGNRGRDRHSSSDIRAQFMADLRRLGGNVNSSEANRSGSVDRHSSHGNRSGAHPQEEAASSTTHSPPPPASSSGGEGHSPVSKALLPSSRSSEDNLPPRKRKVSQEQHANFNGGLHEDEVSPEKQRSSAPSPIQEQSELDCRN</sequence>
<dbReference type="OMA" id="GMFPGAH"/>
<feature type="region of interest" description="Disordered" evidence="5">
    <location>
        <begin position="174"/>
        <end position="339"/>
    </location>
</feature>
<dbReference type="AlphaFoldDB" id="A0A553P6B7"/>
<dbReference type="InterPro" id="IPR011333">
    <property type="entry name" value="SKP1/BTB/POZ_sf"/>
</dbReference>
<protein>
    <recommendedName>
        <fullName evidence="10">BTB domain-containing protein</fullName>
    </recommendedName>
</protein>
<dbReference type="STRING" id="6832.A0A553P6B7"/>
<keyword evidence="3 4" id="KW-0539">Nucleus</keyword>
<feature type="compositionally biased region" description="Basic and acidic residues" evidence="5">
    <location>
        <begin position="690"/>
        <end position="701"/>
    </location>
</feature>
<dbReference type="SMART" id="SM00225">
    <property type="entry name" value="BTB"/>
    <property type="match status" value="1"/>
</dbReference>
<feature type="compositionally biased region" description="Polar residues" evidence="5">
    <location>
        <begin position="702"/>
        <end position="711"/>
    </location>
</feature>
<dbReference type="SUPFAM" id="SSF54695">
    <property type="entry name" value="POZ domain"/>
    <property type="match status" value="1"/>
</dbReference>
<dbReference type="InterPro" id="IPR007889">
    <property type="entry name" value="HTH_Psq"/>
</dbReference>
<dbReference type="Pfam" id="PF00651">
    <property type="entry name" value="BTB"/>
    <property type="match status" value="1"/>
</dbReference>
<dbReference type="CDD" id="cd18315">
    <property type="entry name" value="BTB_POZ_BAB-like"/>
    <property type="match status" value="1"/>
</dbReference>
<dbReference type="GO" id="GO:0003677">
    <property type="term" value="F:DNA binding"/>
    <property type="evidence" value="ECO:0007669"/>
    <property type="project" value="UniProtKB-UniRule"/>
</dbReference>
<dbReference type="Gene3D" id="3.30.710.10">
    <property type="entry name" value="Potassium Channel Kv1.1, Chain A"/>
    <property type="match status" value="1"/>
</dbReference>
<feature type="compositionally biased region" description="Low complexity" evidence="5">
    <location>
        <begin position="7"/>
        <end position="18"/>
    </location>
</feature>
<dbReference type="EMBL" id="VCGU01000007">
    <property type="protein sequence ID" value="TRY73237.1"/>
    <property type="molecule type" value="Genomic_DNA"/>
</dbReference>
<feature type="compositionally biased region" description="Basic and acidic residues" evidence="5">
    <location>
        <begin position="432"/>
        <end position="445"/>
    </location>
</feature>
<dbReference type="Pfam" id="PF05225">
    <property type="entry name" value="HTH_psq"/>
    <property type="match status" value="1"/>
</dbReference>
<dbReference type="FunFam" id="1.10.10.60:FF:000019">
    <property type="entry name" value="Ligand-dependent corepressor isoform 1"/>
    <property type="match status" value="1"/>
</dbReference>
<keyword evidence="9" id="KW-1185">Reference proteome</keyword>
<feature type="compositionally biased region" description="Polar residues" evidence="5">
    <location>
        <begin position="603"/>
        <end position="613"/>
    </location>
</feature>
<gene>
    <name evidence="8" type="ORF">TCAL_02562</name>
</gene>
<comment type="caution">
    <text evidence="8">The sequence shown here is derived from an EMBL/GenBank/DDBJ whole genome shotgun (WGS) entry which is preliminary data.</text>
</comment>
<evidence type="ECO:0000256" key="4">
    <source>
        <dbReference type="PROSITE-ProRule" id="PRU00320"/>
    </source>
</evidence>
<evidence type="ECO:0000313" key="9">
    <source>
        <dbReference type="Proteomes" id="UP000318571"/>
    </source>
</evidence>
<dbReference type="Proteomes" id="UP000318571">
    <property type="component" value="Chromosome 3"/>
</dbReference>
<dbReference type="GO" id="GO:0006357">
    <property type="term" value="P:regulation of transcription by RNA polymerase II"/>
    <property type="evidence" value="ECO:0007669"/>
    <property type="project" value="TreeGrafter"/>
</dbReference>
<evidence type="ECO:0000256" key="3">
    <source>
        <dbReference type="ARBA" id="ARBA00023242"/>
    </source>
</evidence>
<evidence type="ECO:0000256" key="2">
    <source>
        <dbReference type="ARBA" id="ARBA00023125"/>
    </source>
</evidence>
<proteinExistence type="predicted"/>
<feature type="compositionally biased region" description="Basic and acidic residues" evidence="5">
    <location>
        <begin position="311"/>
        <end position="335"/>
    </location>
</feature>
<evidence type="ECO:0000256" key="1">
    <source>
        <dbReference type="ARBA" id="ARBA00004123"/>
    </source>
</evidence>
<dbReference type="PANTHER" id="PTHR23110:SF109">
    <property type="entry name" value="FI07618P-RELATED"/>
    <property type="match status" value="1"/>
</dbReference>
<comment type="subcellular location">
    <subcellularLocation>
        <location evidence="1 4">Nucleus</location>
    </subcellularLocation>
</comment>
<dbReference type="PROSITE" id="PS50097">
    <property type="entry name" value="BTB"/>
    <property type="match status" value="1"/>
</dbReference>
<feature type="region of interest" description="Disordered" evidence="5">
    <location>
        <begin position="518"/>
        <end position="718"/>
    </location>
</feature>
<dbReference type="PANTHER" id="PTHR23110">
    <property type="entry name" value="BTB DOMAIN TRANSCRIPTION FACTOR"/>
    <property type="match status" value="1"/>
</dbReference>
<organism evidence="8 9">
    <name type="scientific">Tigriopus californicus</name>
    <name type="common">Marine copepod</name>
    <dbReference type="NCBI Taxonomy" id="6832"/>
    <lineage>
        <taxon>Eukaryota</taxon>
        <taxon>Metazoa</taxon>
        <taxon>Ecdysozoa</taxon>
        <taxon>Arthropoda</taxon>
        <taxon>Crustacea</taxon>
        <taxon>Multicrustacea</taxon>
        <taxon>Hexanauplia</taxon>
        <taxon>Copepoda</taxon>
        <taxon>Harpacticoida</taxon>
        <taxon>Harpacticidae</taxon>
        <taxon>Tigriopus</taxon>
    </lineage>
</organism>
<dbReference type="Gene3D" id="1.10.10.60">
    <property type="entry name" value="Homeodomain-like"/>
    <property type="match status" value="1"/>
</dbReference>
<name>A0A553P6B7_TIGCA</name>
<evidence type="ECO:0000259" key="6">
    <source>
        <dbReference type="PROSITE" id="PS50097"/>
    </source>
</evidence>
<feature type="DNA-binding region" description="H-T-H motif" evidence="4">
    <location>
        <begin position="380"/>
        <end position="400"/>
    </location>
</feature>
<feature type="domain" description="BTB" evidence="6">
    <location>
        <begin position="83"/>
        <end position="148"/>
    </location>
</feature>
<dbReference type="PROSITE" id="PS50960">
    <property type="entry name" value="HTH_PSQ"/>
    <property type="match status" value="1"/>
</dbReference>
<feature type="compositionally biased region" description="Acidic residues" evidence="5">
    <location>
        <begin position="559"/>
        <end position="572"/>
    </location>
</feature>
<feature type="compositionally biased region" description="Low complexity" evidence="5">
    <location>
        <begin position="291"/>
        <end position="306"/>
    </location>
</feature>
<dbReference type="InterPro" id="IPR000210">
    <property type="entry name" value="BTB/POZ_dom"/>
</dbReference>
<accession>A0A553P6B7</accession>
<evidence type="ECO:0000256" key="5">
    <source>
        <dbReference type="SAM" id="MobiDB-lite"/>
    </source>
</evidence>